<evidence type="ECO:0000256" key="2">
    <source>
        <dbReference type="ARBA" id="ARBA00022741"/>
    </source>
</evidence>
<keyword evidence="2" id="KW-0547">Nucleotide-binding</keyword>
<proteinExistence type="inferred from homology"/>
<dbReference type="Pfam" id="PF00406">
    <property type="entry name" value="ADK"/>
    <property type="match status" value="1"/>
</dbReference>
<dbReference type="GO" id="GO:0005524">
    <property type="term" value="F:ATP binding"/>
    <property type="evidence" value="ECO:0007669"/>
    <property type="project" value="InterPro"/>
</dbReference>
<dbReference type="SUPFAM" id="SSF52540">
    <property type="entry name" value="P-loop containing nucleoside triphosphate hydrolases"/>
    <property type="match status" value="1"/>
</dbReference>
<keyword evidence="1 4" id="KW-0808">Transferase</keyword>
<dbReference type="GeneID" id="103514941"/>
<keyword evidence="3 4" id="KW-0418">Kinase</keyword>
<reference evidence="6" key="1">
    <citation type="submission" date="2025-08" db="UniProtKB">
        <authorList>
            <consortium name="RefSeq"/>
        </authorList>
    </citation>
    <scope>IDENTIFICATION</scope>
</reference>
<gene>
    <name evidence="6" type="primary">LOC103514941</name>
</gene>
<dbReference type="AlphaFoldDB" id="A0A1S3DB56"/>
<dbReference type="PANTHER" id="PTHR23359">
    <property type="entry name" value="NUCLEOTIDE KINASE"/>
    <property type="match status" value="1"/>
</dbReference>
<dbReference type="Gene3D" id="3.40.50.300">
    <property type="entry name" value="P-loop containing nucleotide triphosphate hydrolases"/>
    <property type="match status" value="1"/>
</dbReference>
<dbReference type="Proteomes" id="UP000079169">
    <property type="component" value="Unplaced"/>
</dbReference>
<dbReference type="STRING" id="121845.A0A1S3DB56"/>
<dbReference type="KEGG" id="dci:103514941"/>
<evidence type="ECO:0000256" key="4">
    <source>
        <dbReference type="RuleBase" id="RU003330"/>
    </source>
</evidence>
<evidence type="ECO:0000256" key="3">
    <source>
        <dbReference type="ARBA" id="ARBA00022777"/>
    </source>
</evidence>
<dbReference type="PRINTS" id="PR00094">
    <property type="entry name" value="ADENYLTKNASE"/>
</dbReference>
<dbReference type="InterPro" id="IPR027417">
    <property type="entry name" value="P-loop_NTPase"/>
</dbReference>
<evidence type="ECO:0000313" key="6">
    <source>
        <dbReference type="RefSeq" id="XP_008478080.1"/>
    </source>
</evidence>
<accession>A0A1S3DB56</accession>
<comment type="similarity">
    <text evidence="4">Belongs to the adenylate kinase family.</text>
</comment>
<protein>
    <submittedName>
        <fullName evidence="6">Adenylate kinase-like</fullName>
    </submittedName>
</protein>
<dbReference type="RefSeq" id="XP_008478080.1">
    <property type="nucleotide sequence ID" value="XM_008479858.3"/>
</dbReference>
<keyword evidence="5" id="KW-1185">Reference proteome</keyword>
<dbReference type="PaxDb" id="121845-A0A1S3DB56"/>
<organism evidence="5 6">
    <name type="scientific">Diaphorina citri</name>
    <name type="common">Asian citrus psyllid</name>
    <dbReference type="NCBI Taxonomy" id="121845"/>
    <lineage>
        <taxon>Eukaryota</taxon>
        <taxon>Metazoa</taxon>
        <taxon>Ecdysozoa</taxon>
        <taxon>Arthropoda</taxon>
        <taxon>Hexapoda</taxon>
        <taxon>Insecta</taxon>
        <taxon>Pterygota</taxon>
        <taxon>Neoptera</taxon>
        <taxon>Paraneoptera</taxon>
        <taxon>Hemiptera</taxon>
        <taxon>Sternorrhyncha</taxon>
        <taxon>Psylloidea</taxon>
        <taxon>Psyllidae</taxon>
        <taxon>Diaphorininae</taxon>
        <taxon>Diaphorina</taxon>
    </lineage>
</organism>
<name>A0A1S3DB56_DIACI</name>
<evidence type="ECO:0000313" key="5">
    <source>
        <dbReference type="Proteomes" id="UP000079169"/>
    </source>
</evidence>
<dbReference type="GO" id="GO:0019205">
    <property type="term" value="F:nucleobase-containing compound kinase activity"/>
    <property type="evidence" value="ECO:0007669"/>
    <property type="project" value="InterPro"/>
</dbReference>
<sequence>MCFSFQVTGEPLIKRSDDNAEALKKRLESYHKQTTPLVDYYQKKGLHYQVDAAKSSREVFNMIDRVFQNCTKQRKDQVLFI</sequence>
<dbReference type="GO" id="GO:0006139">
    <property type="term" value="P:nucleobase-containing compound metabolic process"/>
    <property type="evidence" value="ECO:0007669"/>
    <property type="project" value="InterPro"/>
</dbReference>
<evidence type="ECO:0000256" key="1">
    <source>
        <dbReference type="ARBA" id="ARBA00022679"/>
    </source>
</evidence>
<dbReference type="InterPro" id="IPR000850">
    <property type="entry name" value="Adenylat/UMP-CMP_kin"/>
</dbReference>